<dbReference type="EMBL" id="JANIIK010000117">
    <property type="protein sequence ID" value="KAJ3587170.1"/>
    <property type="molecule type" value="Genomic_DNA"/>
</dbReference>
<dbReference type="PANTHER" id="PTHR21555:SF0">
    <property type="entry name" value="SPECIFICALLY ANDROGEN-REGULATED GENE PROTEIN"/>
    <property type="match status" value="1"/>
</dbReference>
<proteinExistence type="predicted"/>
<dbReference type="OrthoDB" id="9898538at2759"/>
<feature type="compositionally biased region" description="Acidic residues" evidence="1">
    <location>
        <begin position="65"/>
        <end position="76"/>
    </location>
</feature>
<sequence>MPKSDTWPGGIATEPSSSNMDSAGSCDSVISTNSSFSVDSLQHLTAAERECLIYLEETIDSLEVEDDSGLSNDEEREMARHGVAKAGSSAVDRPGEDSERDQKLPVRRGVPTPLLLANGSGNLPLTAPADVRVPETPEGPNHLQVPPLEAHSETPQTPAQMLALATNGDGDRRGPSDTKREPVRSDPRPATDLILIPPPSDFMDEPQPQIGPDPPVLVKMPSKSQGISLEMLRKRAEKRSPVSSDVIHQTVPEMSEGDVPESPSPPDSPMVTLALLPSEAPEPKSPPAVAPKPKKLPSNIIFKSHKSSPDTNLSPSTGDRSLSEGQRIRMEALRKLGLLKDGDADPSLSSPMSRRSWASPPSPLSPAARQTPPSHSTRPRPSPTASAGPLAAPVPSPPMGRVLPQATAALTAPVIPVAQATDILPVPAAFSDAGEPCPVKVVVSEPKVNTGFKSATLERTGMGSGASASGPELRLAELRNSRTRPASLGSGNDFSNVRVEGAQDANSRRSTRQELPPVSPGPTESQGVPRYHGISVVICPRAEHDEGRREALKKLGLLKD</sequence>
<feature type="region of interest" description="Disordered" evidence="1">
    <location>
        <begin position="65"/>
        <end position="402"/>
    </location>
</feature>
<feature type="compositionally biased region" description="Basic and acidic residues" evidence="1">
    <location>
        <begin position="231"/>
        <end position="240"/>
    </location>
</feature>
<feature type="compositionally biased region" description="Basic and acidic residues" evidence="1">
    <location>
        <begin position="169"/>
        <end position="189"/>
    </location>
</feature>
<comment type="caution">
    <text evidence="2">The sequence shown here is derived from an EMBL/GenBank/DDBJ whole genome shotgun (WGS) entry which is preliminary data.</text>
</comment>
<feature type="compositionally biased region" description="Basic and acidic residues" evidence="1">
    <location>
        <begin position="326"/>
        <end position="343"/>
    </location>
</feature>
<accession>A0A9Q0I6I7</accession>
<dbReference type="AlphaFoldDB" id="A0A9Q0I6I7"/>
<evidence type="ECO:0008006" key="4">
    <source>
        <dbReference type="Google" id="ProtNLM"/>
    </source>
</evidence>
<feature type="region of interest" description="Disordered" evidence="1">
    <location>
        <begin position="1"/>
        <end position="26"/>
    </location>
</feature>
<dbReference type="Proteomes" id="UP001148018">
    <property type="component" value="Unassembled WGS sequence"/>
</dbReference>
<dbReference type="PANTHER" id="PTHR21555">
    <property type="entry name" value="SPECIFICALLY ANDROGEN-REGULATED GENE PROTEIN"/>
    <property type="match status" value="1"/>
</dbReference>
<organism evidence="2 3">
    <name type="scientific">Muraenolepis orangiensis</name>
    <name type="common">Patagonian moray cod</name>
    <dbReference type="NCBI Taxonomy" id="630683"/>
    <lineage>
        <taxon>Eukaryota</taxon>
        <taxon>Metazoa</taxon>
        <taxon>Chordata</taxon>
        <taxon>Craniata</taxon>
        <taxon>Vertebrata</taxon>
        <taxon>Euteleostomi</taxon>
        <taxon>Actinopterygii</taxon>
        <taxon>Neopterygii</taxon>
        <taxon>Teleostei</taxon>
        <taxon>Neoteleostei</taxon>
        <taxon>Acanthomorphata</taxon>
        <taxon>Zeiogadaria</taxon>
        <taxon>Gadariae</taxon>
        <taxon>Gadiformes</taxon>
        <taxon>Muraenolepidoidei</taxon>
        <taxon>Muraenolepididae</taxon>
        <taxon>Muraenolepis</taxon>
    </lineage>
</organism>
<dbReference type="InterPro" id="IPR026152">
    <property type="entry name" value="SARG"/>
</dbReference>
<feature type="region of interest" description="Disordered" evidence="1">
    <location>
        <begin position="478"/>
        <end position="531"/>
    </location>
</feature>
<name>A0A9Q0I6I7_9TELE</name>
<protein>
    <recommendedName>
        <fullName evidence="4">Specifically androgen-regulated gene protein</fullName>
    </recommendedName>
</protein>
<dbReference type="Pfam" id="PF15385">
    <property type="entry name" value="SARG"/>
    <property type="match status" value="1"/>
</dbReference>
<feature type="compositionally biased region" description="Low complexity" evidence="1">
    <location>
        <begin position="346"/>
        <end position="376"/>
    </location>
</feature>
<reference evidence="2" key="1">
    <citation type="submission" date="2022-07" db="EMBL/GenBank/DDBJ databases">
        <title>Chromosome-level genome of Muraenolepis orangiensis.</title>
        <authorList>
            <person name="Kim J."/>
        </authorList>
    </citation>
    <scope>NUCLEOTIDE SEQUENCE</scope>
    <source>
        <strain evidence="2">KU_S4_2022</strain>
        <tissue evidence="2">Muscle</tissue>
    </source>
</reference>
<evidence type="ECO:0000313" key="2">
    <source>
        <dbReference type="EMBL" id="KAJ3587170.1"/>
    </source>
</evidence>
<evidence type="ECO:0000256" key="1">
    <source>
        <dbReference type="SAM" id="MobiDB-lite"/>
    </source>
</evidence>
<evidence type="ECO:0000313" key="3">
    <source>
        <dbReference type="Proteomes" id="UP001148018"/>
    </source>
</evidence>
<gene>
    <name evidence="2" type="ORF">NHX12_013559</name>
</gene>
<feature type="compositionally biased region" description="Basic and acidic residues" evidence="1">
    <location>
        <begin position="93"/>
        <end position="104"/>
    </location>
</feature>
<feature type="compositionally biased region" description="Polar residues" evidence="1">
    <location>
        <begin position="309"/>
        <end position="324"/>
    </location>
</feature>
<keyword evidence="3" id="KW-1185">Reference proteome</keyword>